<dbReference type="Gene3D" id="3.80.10.10">
    <property type="entry name" value="Ribonuclease Inhibitor"/>
    <property type="match status" value="1"/>
</dbReference>
<dbReference type="SUPFAM" id="SSF52047">
    <property type="entry name" value="RNI-like"/>
    <property type="match status" value="1"/>
</dbReference>
<comment type="caution">
    <text evidence="1">The sequence shown here is derived from an EMBL/GenBank/DDBJ whole genome shotgun (WGS) entry which is preliminary data.</text>
</comment>
<name>A0A8H6I6R9_9AGAR</name>
<dbReference type="OrthoDB" id="2851170at2759"/>
<dbReference type="InterPro" id="IPR032675">
    <property type="entry name" value="LRR_dom_sf"/>
</dbReference>
<proteinExistence type="predicted"/>
<keyword evidence="2" id="KW-1185">Reference proteome</keyword>
<organism evidence="1 2">
    <name type="scientific">Ephemerocybe angulata</name>
    <dbReference type="NCBI Taxonomy" id="980116"/>
    <lineage>
        <taxon>Eukaryota</taxon>
        <taxon>Fungi</taxon>
        <taxon>Dikarya</taxon>
        <taxon>Basidiomycota</taxon>
        <taxon>Agaricomycotina</taxon>
        <taxon>Agaricomycetes</taxon>
        <taxon>Agaricomycetidae</taxon>
        <taxon>Agaricales</taxon>
        <taxon>Agaricineae</taxon>
        <taxon>Psathyrellaceae</taxon>
        <taxon>Ephemerocybe</taxon>
    </lineage>
</organism>
<sequence length="336" mass="38870">MNTETSLNRFQDLPEDLARVIFEESAADPDIPGWACARVSKKVQAWVEPILYREVIVEDHISISRLHTTVLSHPTKPEPFFSLHVRTLCIYTQEHDTSDDTIFDILSACPNLTQLDLSNRARRSREDLKVVAHPSWNRPSLKRLRMPELYFPPSHRHFRFAEGQNLNPIFANITHFELHLSSPFVLSWDWGSFQYLPFLTHFCISMTPAGQPISSAACHLRSAVPYFPPSLIVCVFYIPYSLWLTDISRLVQENGRKVDERVVVAVDEAYYLMIHDSELSKGHRCSWLEDEATWRPRSVDKVVSERKDYLRAFWERAEAVITRRRREGEATVGCGS</sequence>
<reference evidence="1 2" key="1">
    <citation type="submission" date="2020-07" db="EMBL/GenBank/DDBJ databases">
        <title>Comparative genomics of pyrophilous fungi reveals a link between fire events and developmental genes.</title>
        <authorList>
            <consortium name="DOE Joint Genome Institute"/>
            <person name="Steindorff A.S."/>
            <person name="Carver A."/>
            <person name="Calhoun S."/>
            <person name="Stillman K."/>
            <person name="Liu H."/>
            <person name="Lipzen A."/>
            <person name="Pangilinan J."/>
            <person name="Labutti K."/>
            <person name="Bruns T.D."/>
            <person name="Grigoriev I.V."/>
        </authorList>
    </citation>
    <scope>NUCLEOTIDE SEQUENCE [LARGE SCALE GENOMIC DNA]</scope>
    <source>
        <strain evidence="1 2">CBS 144469</strain>
    </source>
</reference>
<accession>A0A8H6I6R9</accession>
<dbReference type="AlphaFoldDB" id="A0A8H6I6R9"/>
<dbReference type="Proteomes" id="UP000521943">
    <property type="component" value="Unassembled WGS sequence"/>
</dbReference>
<gene>
    <name evidence="1" type="ORF">DFP72DRAFT_887056</name>
</gene>
<protein>
    <submittedName>
        <fullName evidence="1">Uncharacterized protein</fullName>
    </submittedName>
</protein>
<evidence type="ECO:0000313" key="1">
    <source>
        <dbReference type="EMBL" id="KAF6758932.1"/>
    </source>
</evidence>
<evidence type="ECO:0000313" key="2">
    <source>
        <dbReference type="Proteomes" id="UP000521943"/>
    </source>
</evidence>
<dbReference type="EMBL" id="JACGCI010000017">
    <property type="protein sequence ID" value="KAF6758932.1"/>
    <property type="molecule type" value="Genomic_DNA"/>
</dbReference>